<keyword evidence="6" id="KW-0238">DNA-binding</keyword>
<keyword evidence="4" id="KW-0732">Signal</keyword>
<dbReference type="PRINTS" id="PR00032">
    <property type="entry name" value="HTHARAC"/>
</dbReference>
<gene>
    <name evidence="11" type="ORF">ACFQMJ_07720</name>
</gene>
<dbReference type="Gene3D" id="1.10.10.60">
    <property type="entry name" value="Homeodomain-like"/>
    <property type="match status" value="2"/>
</dbReference>
<name>A0ABW2FA67_9BACL</name>
<evidence type="ECO:0000256" key="3">
    <source>
        <dbReference type="ARBA" id="ARBA00022448"/>
    </source>
</evidence>
<feature type="domain" description="HTH araC/xylS-type" evidence="9">
    <location>
        <begin position="168"/>
        <end position="266"/>
    </location>
</feature>
<dbReference type="InterPro" id="IPR009057">
    <property type="entry name" value="Homeodomain-like_sf"/>
</dbReference>
<dbReference type="PANTHER" id="PTHR30532:SF26">
    <property type="entry name" value="IRON(3+)-HYDROXAMATE-BINDING PROTEIN FHUD"/>
    <property type="match status" value="1"/>
</dbReference>
<comment type="caution">
    <text evidence="11">The sequence shown here is derived from an EMBL/GenBank/DDBJ whole genome shotgun (WGS) entry which is preliminary data.</text>
</comment>
<comment type="subcellular location">
    <subcellularLocation>
        <location evidence="1">Cell envelope</location>
    </subcellularLocation>
</comment>
<dbReference type="Gene3D" id="3.40.50.1980">
    <property type="entry name" value="Nitrogenase molybdenum iron protein domain"/>
    <property type="match status" value="2"/>
</dbReference>
<accession>A0ABW2FA67</accession>
<dbReference type="PROSITE" id="PS01124">
    <property type="entry name" value="HTH_ARAC_FAMILY_2"/>
    <property type="match status" value="1"/>
</dbReference>
<reference evidence="12" key="1">
    <citation type="journal article" date="2019" name="Int. J. Syst. Evol. Microbiol.">
        <title>The Global Catalogue of Microorganisms (GCM) 10K type strain sequencing project: providing services to taxonomists for standard genome sequencing and annotation.</title>
        <authorList>
            <consortium name="The Broad Institute Genomics Platform"/>
            <consortium name="The Broad Institute Genome Sequencing Center for Infectious Disease"/>
            <person name="Wu L."/>
            <person name="Ma J."/>
        </authorList>
    </citation>
    <scope>NUCLEOTIDE SEQUENCE [LARGE SCALE GENOMIC DNA]</scope>
    <source>
        <strain evidence="12">KCTC 12907</strain>
    </source>
</reference>
<feature type="domain" description="Fe/B12 periplasmic-binding" evidence="10">
    <location>
        <begin position="375"/>
        <end position="637"/>
    </location>
</feature>
<evidence type="ECO:0000256" key="1">
    <source>
        <dbReference type="ARBA" id="ARBA00004196"/>
    </source>
</evidence>
<keyword evidence="3" id="KW-0813">Transport</keyword>
<dbReference type="Pfam" id="PF12833">
    <property type="entry name" value="HTH_18"/>
    <property type="match status" value="1"/>
</dbReference>
<dbReference type="PANTHER" id="PTHR30532">
    <property type="entry name" value="IRON III DICITRATE-BINDING PERIPLASMIC PROTEIN"/>
    <property type="match status" value="1"/>
</dbReference>
<evidence type="ECO:0000256" key="8">
    <source>
        <dbReference type="SAM" id="MobiDB-lite"/>
    </source>
</evidence>
<dbReference type="SUPFAM" id="SSF53807">
    <property type="entry name" value="Helical backbone' metal receptor"/>
    <property type="match status" value="1"/>
</dbReference>
<comment type="similarity">
    <text evidence="2">Belongs to the bacterial solute-binding protein 8 family.</text>
</comment>
<evidence type="ECO:0000256" key="7">
    <source>
        <dbReference type="ARBA" id="ARBA00023163"/>
    </source>
</evidence>
<feature type="region of interest" description="Disordered" evidence="8">
    <location>
        <begin position="337"/>
        <end position="359"/>
    </location>
</feature>
<evidence type="ECO:0000313" key="11">
    <source>
        <dbReference type="EMBL" id="MFC7148407.1"/>
    </source>
</evidence>
<evidence type="ECO:0000259" key="10">
    <source>
        <dbReference type="PROSITE" id="PS50983"/>
    </source>
</evidence>
<dbReference type="PROSITE" id="PS50983">
    <property type="entry name" value="FE_B12_PBP"/>
    <property type="match status" value="1"/>
</dbReference>
<evidence type="ECO:0000256" key="5">
    <source>
        <dbReference type="ARBA" id="ARBA00023015"/>
    </source>
</evidence>
<evidence type="ECO:0000256" key="2">
    <source>
        <dbReference type="ARBA" id="ARBA00008814"/>
    </source>
</evidence>
<dbReference type="EMBL" id="JBHTAI010000004">
    <property type="protein sequence ID" value="MFC7148407.1"/>
    <property type="molecule type" value="Genomic_DNA"/>
</dbReference>
<feature type="compositionally biased region" description="Low complexity" evidence="8">
    <location>
        <begin position="339"/>
        <end position="359"/>
    </location>
</feature>
<keyword evidence="7" id="KW-0804">Transcription</keyword>
<dbReference type="InterPro" id="IPR020449">
    <property type="entry name" value="Tscrpt_reg_AraC-type_HTH"/>
</dbReference>
<evidence type="ECO:0000256" key="6">
    <source>
        <dbReference type="ARBA" id="ARBA00023125"/>
    </source>
</evidence>
<dbReference type="InterPro" id="IPR018060">
    <property type="entry name" value="HTH_AraC"/>
</dbReference>
<dbReference type="SMART" id="SM00342">
    <property type="entry name" value="HTH_ARAC"/>
    <property type="match status" value="1"/>
</dbReference>
<protein>
    <submittedName>
        <fullName evidence="11">AraC family transcriptional regulator</fullName>
    </submittedName>
</protein>
<evidence type="ECO:0000313" key="12">
    <source>
        <dbReference type="Proteomes" id="UP001596378"/>
    </source>
</evidence>
<dbReference type="Pfam" id="PF01497">
    <property type="entry name" value="Peripla_BP_2"/>
    <property type="match status" value="1"/>
</dbReference>
<organism evidence="11 12">
    <name type="scientific">Cohnella cellulosilytica</name>
    <dbReference type="NCBI Taxonomy" id="986710"/>
    <lineage>
        <taxon>Bacteria</taxon>
        <taxon>Bacillati</taxon>
        <taxon>Bacillota</taxon>
        <taxon>Bacilli</taxon>
        <taxon>Bacillales</taxon>
        <taxon>Paenibacillaceae</taxon>
        <taxon>Cohnella</taxon>
    </lineage>
</organism>
<sequence length="638" mass="70760">MDWQTHVERWSRAAVRLLDIRHFRAENGTVPDRCAAHSSFFVVITQGEAGVSLSDTVYRTRSPYLLHGGKGTEVGFESVSDEFACYWMGYKADSDSPEDRESFHTSYAFAPYALLPLQDKCQTMHRLWQQAAPMDRLQAQSVFLPFVFEVMRQIRKSAAEGGRPNLVTEAIRYIQEHYKESITAEELAGLYDCSASYLSRLFKNQLGVGPIEYLIHVRIHKSKQFLLKTEARIQEIAGSVGYADVYYFSRLFKKHTGSSPFQFREDHRQMVQHNPLRRLKSSIVTPLPASHNENETYYQQEEEGETSMFGFSRPAVGAKMLLCTALLLSACQAGDNTGAPASQPASTDAAAASNTASTEDTTATIRMYKHLKGETEIPVNPQRVVSLFHLGELMAIGVKPVGATTFVLGNPMLDDISGIADVGVPPDAEKILSLEPDLIVTTEPFAEVVEGGYEALSRIAPTLVVEQYNDPVKDVEMFGDILGKQEEARQWNEAFAAKIAEYKAKIGSTIGADETFSILNVRPGSLFIYGDTNMGGNIIYKYLGLKPTDKVKTDVINGETWEISAEVVSDFIGDHLLLAVNEGAEEDLKGVDKFIQGSSAGKAGNIYNIDFDQFLFSDPISVEKQLDIIMNLLTDNDK</sequence>
<proteinExistence type="inferred from homology"/>
<dbReference type="InterPro" id="IPR002491">
    <property type="entry name" value="ABC_transptr_periplasmic_BD"/>
</dbReference>
<dbReference type="SUPFAM" id="SSF46689">
    <property type="entry name" value="Homeodomain-like"/>
    <property type="match status" value="2"/>
</dbReference>
<evidence type="ECO:0000256" key="4">
    <source>
        <dbReference type="ARBA" id="ARBA00022729"/>
    </source>
</evidence>
<keyword evidence="12" id="KW-1185">Reference proteome</keyword>
<evidence type="ECO:0000259" key="9">
    <source>
        <dbReference type="PROSITE" id="PS01124"/>
    </source>
</evidence>
<dbReference type="RefSeq" id="WP_378045275.1">
    <property type="nucleotide sequence ID" value="NZ_JBHMDN010000007.1"/>
</dbReference>
<dbReference type="InterPro" id="IPR051313">
    <property type="entry name" value="Bact_iron-sidero_bind"/>
</dbReference>
<dbReference type="Proteomes" id="UP001596378">
    <property type="component" value="Unassembled WGS sequence"/>
</dbReference>
<keyword evidence="5" id="KW-0805">Transcription regulation</keyword>